<keyword evidence="1" id="KW-1133">Transmembrane helix</keyword>
<name>A0ABQ9FZH1_9NEOP</name>
<proteinExistence type="predicted"/>
<evidence type="ECO:0000313" key="3">
    <source>
        <dbReference type="Proteomes" id="UP001159363"/>
    </source>
</evidence>
<evidence type="ECO:0000313" key="2">
    <source>
        <dbReference type="EMBL" id="KAJ8865640.1"/>
    </source>
</evidence>
<dbReference type="Proteomes" id="UP001159363">
    <property type="component" value="Chromosome 16"/>
</dbReference>
<keyword evidence="3" id="KW-1185">Reference proteome</keyword>
<accession>A0ABQ9FZH1</accession>
<feature type="transmembrane region" description="Helical" evidence="1">
    <location>
        <begin position="156"/>
        <end position="176"/>
    </location>
</feature>
<keyword evidence="1" id="KW-0812">Transmembrane</keyword>
<keyword evidence="1" id="KW-0472">Membrane</keyword>
<sequence>MPGKFTSAEYVDMVFVYGYCDGNGRGAAAEYPLKCIGRGGPVPWPALSPDLSPIAQGFLHVGIVPDDEAGQLIFTGSPVSPALDYWYVPYSPHFTLVGCQGLDVKGQPNLSIPFLTLLICEPWLSGQTPILLDWTFSARIVFSSLVLPGLNGQSPIHLGWAFSGGIIFSSLVLPWLNGQSPIHLGWAFSGGIIFSSLVLPWLNGQAPIHLGWAFSGGIIFSSLLFTSVCRRMQRVYTGCQAEIDERRSAMLVASVVVLPACVAEAACAARTPFNWGHSGSVARSPSKWGSSVSVAIASKMGTLVTHRLEQPSSGAATTRWLEHPKVRLKSHSVYSTLQEGPQWLRLDHHYKCRSGSLARPSKSGATVALWLEYPKVGLQLQSGYSTQNLGHTCLVARSIKWLDKPKCRSSSVARSPEVPQWLSGQITRVAAVARAHELDSPLVDGRPIMKAVKYRVGSGVVWTNRTMVSSNTDTNRTGVLAVSFREISPPLLMRAIEISMEHVRNEKAKRNGRSLRKPIGQRCCPERFPLAKIRECPGSPWWEEVSALALLASCRDFALNRSKELRLLKRLACSPLTMAKRCVGQWRWRWGFSGFSRFPHPCIPALLHTYFTLTGSQDIAVKSRPNLFTHSSLLKVGYRLFTMGREPWSLAKATELWARVAGILQSGETPRQGNEAVPSRCLLGGGGGLVRDILTVLRRRTGSRSFAISSHLQPLSARQNLAEK</sequence>
<gene>
    <name evidence="2" type="ORF">PR048_033160</name>
</gene>
<organism evidence="2 3">
    <name type="scientific">Dryococelus australis</name>
    <dbReference type="NCBI Taxonomy" id="614101"/>
    <lineage>
        <taxon>Eukaryota</taxon>
        <taxon>Metazoa</taxon>
        <taxon>Ecdysozoa</taxon>
        <taxon>Arthropoda</taxon>
        <taxon>Hexapoda</taxon>
        <taxon>Insecta</taxon>
        <taxon>Pterygota</taxon>
        <taxon>Neoptera</taxon>
        <taxon>Polyneoptera</taxon>
        <taxon>Phasmatodea</taxon>
        <taxon>Verophasmatodea</taxon>
        <taxon>Anareolatae</taxon>
        <taxon>Phasmatidae</taxon>
        <taxon>Eurycanthinae</taxon>
        <taxon>Dryococelus</taxon>
    </lineage>
</organism>
<reference evidence="2 3" key="1">
    <citation type="submission" date="2023-02" db="EMBL/GenBank/DDBJ databases">
        <title>LHISI_Scaffold_Assembly.</title>
        <authorList>
            <person name="Stuart O.P."/>
            <person name="Cleave R."/>
            <person name="Magrath M.J.L."/>
            <person name="Mikheyev A.S."/>
        </authorList>
    </citation>
    <scope>NUCLEOTIDE SEQUENCE [LARGE SCALE GENOMIC DNA]</scope>
    <source>
        <strain evidence="2">Daus_M_001</strain>
        <tissue evidence="2">Leg muscle</tissue>
    </source>
</reference>
<evidence type="ECO:0000256" key="1">
    <source>
        <dbReference type="SAM" id="Phobius"/>
    </source>
</evidence>
<dbReference type="EMBL" id="JARBHB010000017">
    <property type="protein sequence ID" value="KAJ8865640.1"/>
    <property type="molecule type" value="Genomic_DNA"/>
</dbReference>
<comment type="caution">
    <text evidence="2">The sequence shown here is derived from an EMBL/GenBank/DDBJ whole genome shotgun (WGS) entry which is preliminary data.</text>
</comment>
<feature type="transmembrane region" description="Helical" evidence="1">
    <location>
        <begin position="183"/>
        <end position="202"/>
    </location>
</feature>
<protein>
    <submittedName>
        <fullName evidence="2">Uncharacterized protein</fullName>
    </submittedName>
</protein>
<feature type="transmembrane region" description="Helical" evidence="1">
    <location>
        <begin position="208"/>
        <end position="228"/>
    </location>
</feature>
<feature type="transmembrane region" description="Helical" evidence="1">
    <location>
        <begin position="249"/>
        <end position="266"/>
    </location>
</feature>